<protein>
    <submittedName>
        <fullName evidence="1">Uncharacterized protein</fullName>
    </submittedName>
</protein>
<evidence type="ECO:0000313" key="1">
    <source>
        <dbReference type="EMBL" id="KAJ7222351.1"/>
    </source>
</evidence>
<dbReference type="AlphaFoldDB" id="A0AAD6YKW6"/>
<keyword evidence="2" id="KW-1185">Reference proteome</keyword>
<dbReference type="Proteomes" id="UP001219525">
    <property type="component" value="Unassembled WGS sequence"/>
</dbReference>
<gene>
    <name evidence="1" type="ORF">GGX14DRAFT_663335</name>
</gene>
<comment type="caution">
    <text evidence="1">The sequence shown here is derived from an EMBL/GenBank/DDBJ whole genome shotgun (WGS) entry which is preliminary data.</text>
</comment>
<evidence type="ECO:0000313" key="2">
    <source>
        <dbReference type="Proteomes" id="UP001219525"/>
    </source>
</evidence>
<dbReference type="EMBL" id="JARJCW010000007">
    <property type="protein sequence ID" value="KAJ7222351.1"/>
    <property type="molecule type" value="Genomic_DNA"/>
</dbReference>
<sequence length="278" mass="30892">MASHALRCDAKGDMRIASSCRTNETTLTFATPDNCVLRPQHRFIDSTRVHTRRFDVRVSRRSTVRHLRCRSVPPTDKLDARVSRRSTSTALLQRARVVEAPTNSTFVPHAPSLRLDVRASRSQSATQRIAIRMPLDTRDSLLRAPALALSQQMLALLQRSADSTCQWPIRQVVVVTLRITPLEGSVDPGSSDALRWGAILLCGLSAAVSRTPRRVRAPPRRPSQIGRCSVYHGSPTGTRVLLGRPSAPHRDTAPSVSHPLRSHSFWIGPQYHYVRTAP</sequence>
<proteinExistence type="predicted"/>
<name>A0AAD6YKW6_9AGAR</name>
<reference evidence="1" key="1">
    <citation type="submission" date="2023-03" db="EMBL/GenBank/DDBJ databases">
        <title>Massive genome expansion in bonnet fungi (Mycena s.s.) driven by repeated elements and novel gene families across ecological guilds.</title>
        <authorList>
            <consortium name="Lawrence Berkeley National Laboratory"/>
            <person name="Harder C.B."/>
            <person name="Miyauchi S."/>
            <person name="Viragh M."/>
            <person name="Kuo A."/>
            <person name="Thoen E."/>
            <person name="Andreopoulos B."/>
            <person name="Lu D."/>
            <person name="Skrede I."/>
            <person name="Drula E."/>
            <person name="Henrissat B."/>
            <person name="Morin E."/>
            <person name="Kohler A."/>
            <person name="Barry K."/>
            <person name="LaButti K."/>
            <person name="Morin E."/>
            <person name="Salamov A."/>
            <person name="Lipzen A."/>
            <person name="Mereny Z."/>
            <person name="Hegedus B."/>
            <person name="Baldrian P."/>
            <person name="Stursova M."/>
            <person name="Weitz H."/>
            <person name="Taylor A."/>
            <person name="Grigoriev I.V."/>
            <person name="Nagy L.G."/>
            <person name="Martin F."/>
            <person name="Kauserud H."/>
        </authorList>
    </citation>
    <scope>NUCLEOTIDE SEQUENCE</scope>
    <source>
        <strain evidence="1">9144</strain>
    </source>
</reference>
<accession>A0AAD6YKW6</accession>
<organism evidence="1 2">
    <name type="scientific">Mycena pura</name>
    <dbReference type="NCBI Taxonomy" id="153505"/>
    <lineage>
        <taxon>Eukaryota</taxon>
        <taxon>Fungi</taxon>
        <taxon>Dikarya</taxon>
        <taxon>Basidiomycota</taxon>
        <taxon>Agaricomycotina</taxon>
        <taxon>Agaricomycetes</taxon>
        <taxon>Agaricomycetidae</taxon>
        <taxon>Agaricales</taxon>
        <taxon>Marasmiineae</taxon>
        <taxon>Mycenaceae</taxon>
        <taxon>Mycena</taxon>
    </lineage>
</organism>